<dbReference type="Proteomes" id="UP001064489">
    <property type="component" value="Chromosome 13"/>
</dbReference>
<gene>
    <name evidence="1" type="ORF">LWI28_017505</name>
</gene>
<evidence type="ECO:0000313" key="2">
    <source>
        <dbReference type="Proteomes" id="UP001064489"/>
    </source>
</evidence>
<dbReference type="AlphaFoldDB" id="A0AAD5JTJ7"/>
<evidence type="ECO:0000313" key="1">
    <source>
        <dbReference type="EMBL" id="KAI9198532.1"/>
    </source>
</evidence>
<proteinExistence type="predicted"/>
<comment type="caution">
    <text evidence="1">The sequence shown here is derived from an EMBL/GenBank/DDBJ whole genome shotgun (WGS) entry which is preliminary data.</text>
</comment>
<dbReference type="EMBL" id="JAJSOW010000002">
    <property type="protein sequence ID" value="KAI9198532.1"/>
    <property type="molecule type" value="Genomic_DNA"/>
</dbReference>
<protein>
    <submittedName>
        <fullName evidence="1">Uncharacterized protein</fullName>
    </submittedName>
</protein>
<organism evidence="1 2">
    <name type="scientific">Acer negundo</name>
    <name type="common">Box elder</name>
    <dbReference type="NCBI Taxonomy" id="4023"/>
    <lineage>
        <taxon>Eukaryota</taxon>
        <taxon>Viridiplantae</taxon>
        <taxon>Streptophyta</taxon>
        <taxon>Embryophyta</taxon>
        <taxon>Tracheophyta</taxon>
        <taxon>Spermatophyta</taxon>
        <taxon>Magnoliopsida</taxon>
        <taxon>eudicotyledons</taxon>
        <taxon>Gunneridae</taxon>
        <taxon>Pentapetalae</taxon>
        <taxon>rosids</taxon>
        <taxon>malvids</taxon>
        <taxon>Sapindales</taxon>
        <taxon>Sapindaceae</taxon>
        <taxon>Hippocastanoideae</taxon>
        <taxon>Acereae</taxon>
        <taxon>Acer</taxon>
    </lineage>
</organism>
<name>A0AAD5JTJ7_ACENE</name>
<accession>A0AAD5JTJ7</accession>
<keyword evidence="2" id="KW-1185">Reference proteome</keyword>
<sequence>MNIADKKSTVVGDIDPVEIVSKLRDLRERGRRQVWVARVRYFDDDDDVDEELWEIGSESSDGGFFWSDDLCLILWKSGSDGGV</sequence>
<reference evidence="1 2" key="1">
    <citation type="journal article" date="2022" name="Plant J.">
        <title>Strategies of tolerance reflected in two North American maple genomes.</title>
        <authorList>
            <person name="McEvoy S.L."/>
            <person name="Sezen U.U."/>
            <person name="Trouern-Trend A."/>
            <person name="McMahon S.M."/>
            <person name="Schaberg P.G."/>
            <person name="Yang J."/>
            <person name="Wegrzyn J.L."/>
            <person name="Swenson N.G."/>
        </authorList>
    </citation>
    <scope>NUCLEOTIDE SEQUENCE [LARGE SCALE GENOMIC DNA]</scope>
    <source>
        <strain evidence="1">91603</strain>
    </source>
</reference>